<dbReference type="InterPro" id="IPR050914">
    <property type="entry name" value="snRNP_SmB/NAA38-like"/>
</dbReference>
<evidence type="ECO:0000313" key="13">
    <source>
        <dbReference type="Proteomes" id="UP001498771"/>
    </source>
</evidence>
<evidence type="ECO:0000256" key="1">
    <source>
        <dbReference type="ARBA" id="ARBA00004123"/>
    </source>
</evidence>
<evidence type="ECO:0000256" key="5">
    <source>
        <dbReference type="ARBA" id="ARBA00022664"/>
    </source>
</evidence>
<reference evidence="12 13" key="1">
    <citation type="submission" date="2024-03" db="EMBL/GenBank/DDBJ databases">
        <title>Genome-scale model development and genomic sequencing of the oleaginous clade Lipomyces.</title>
        <authorList>
            <consortium name="Lawrence Berkeley National Laboratory"/>
            <person name="Czajka J.J."/>
            <person name="Han Y."/>
            <person name="Kim J."/>
            <person name="Mondo S.J."/>
            <person name="Hofstad B.A."/>
            <person name="Robles A."/>
            <person name="Haridas S."/>
            <person name="Riley R."/>
            <person name="LaButti K."/>
            <person name="Pangilinan J."/>
            <person name="Andreopoulos W."/>
            <person name="Lipzen A."/>
            <person name="Yan J."/>
            <person name="Wang M."/>
            <person name="Ng V."/>
            <person name="Grigoriev I.V."/>
            <person name="Spatafora J.W."/>
            <person name="Magnuson J.K."/>
            <person name="Baker S.E."/>
            <person name="Pomraning K.R."/>
        </authorList>
    </citation>
    <scope>NUCLEOTIDE SEQUENCE [LARGE SCALE GENOMIC DNA]</scope>
    <source>
        <strain evidence="12 13">Phaff 52-87</strain>
    </source>
</reference>
<keyword evidence="6" id="KW-0694">RNA-binding</keyword>
<evidence type="ECO:0000256" key="9">
    <source>
        <dbReference type="ARBA" id="ARBA00023274"/>
    </source>
</evidence>
<keyword evidence="13" id="KW-1185">Reference proteome</keyword>
<evidence type="ECO:0000256" key="8">
    <source>
        <dbReference type="ARBA" id="ARBA00023242"/>
    </source>
</evidence>
<proteinExistence type="inferred from homology"/>
<dbReference type="Proteomes" id="UP001498771">
    <property type="component" value="Unassembled WGS sequence"/>
</dbReference>
<comment type="subcellular location">
    <subcellularLocation>
        <location evidence="2">Cytoplasm</location>
    </subcellularLocation>
    <subcellularLocation>
        <location evidence="1">Nucleus</location>
    </subcellularLocation>
</comment>
<dbReference type="InterPro" id="IPR001163">
    <property type="entry name" value="Sm_dom_euk/arc"/>
</dbReference>
<dbReference type="Gene3D" id="2.30.30.100">
    <property type="match status" value="1"/>
</dbReference>
<keyword evidence="5" id="KW-0507">mRNA processing</keyword>
<evidence type="ECO:0000256" key="4">
    <source>
        <dbReference type="ARBA" id="ARBA00022490"/>
    </source>
</evidence>
<comment type="similarity">
    <text evidence="3">Belongs to the snRNP SmB/SmN family.</text>
</comment>
<evidence type="ECO:0000313" key="12">
    <source>
        <dbReference type="EMBL" id="KAK7204820.1"/>
    </source>
</evidence>
<evidence type="ECO:0000259" key="11">
    <source>
        <dbReference type="PROSITE" id="PS52002"/>
    </source>
</evidence>
<dbReference type="InterPro" id="IPR010920">
    <property type="entry name" value="LSM_dom_sf"/>
</dbReference>
<dbReference type="Pfam" id="PF01423">
    <property type="entry name" value="LSM"/>
    <property type="match status" value="1"/>
</dbReference>
<dbReference type="PANTHER" id="PTHR10701">
    <property type="entry name" value="SMALL NUCLEAR RIBONUCLEOPROTEIN-ASSOCIATED PROTEIN B AND N"/>
    <property type="match status" value="1"/>
</dbReference>
<keyword evidence="8" id="KW-0539">Nucleus</keyword>
<dbReference type="EMBL" id="JBBJBU010000007">
    <property type="protein sequence ID" value="KAK7204820.1"/>
    <property type="molecule type" value="Genomic_DNA"/>
</dbReference>
<evidence type="ECO:0000256" key="3">
    <source>
        <dbReference type="ARBA" id="ARBA00009123"/>
    </source>
</evidence>
<dbReference type="GeneID" id="90038398"/>
<evidence type="ECO:0000256" key="10">
    <source>
        <dbReference type="ARBA" id="ARBA00041355"/>
    </source>
</evidence>
<feature type="domain" description="Sm" evidence="11">
    <location>
        <begin position="3"/>
        <end position="99"/>
    </location>
</feature>
<organism evidence="12 13">
    <name type="scientific">Myxozyma melibiosi</name>
    <dbReference type="NCBI Taxonomy" id="54550"/>
    <lineage>
        <taxon>Eukaryota</taxon>
        <taxon>Fungi</taxon>
        <taxon>Dikarya</taxon>
        <taxon>Ascomycota</taxon>
        <taxon>Saccharomycotina</taxon>
        <taxon>Lipomycetes</taxon>
        <taxon>Lipomycetales</taxon>
        <taxon>Lipomycetaceae</taxon>
        <taxon>Myxozyma</taxon>
    </lineage>
</organism>
<dbReference type="CDD" id="cd01717">
    <property type="entry name" value="Sm_B"/>
    <property type="match status" value="1"/>
</dbReference>
<dbReference type="RefSeq" id="XP_064767853.1">
    <property type="nucleotide sequence ID" value="XM_064912886.1"/>
</dbReference>
<evidence type="ECO:0000256" key="6">
    <source>
        <dbReference type="ARBA" id="ARBA00022884"/>
    </source>
</evidence>
<dbReference type="InterPro" id="IPR047575">
    <property type="entry name" value="Sm"/>
</dbReference>
<comment type="caution">
    <text evidence="12">The sequence shown here is derived from an EMBL/GenBank/DDBJ whole genome shotgun (WGS) entry which is preliminary data.</text>
</comment>
<evidence type="ECO:0000256" key="2">
    <source>
        <dbReference type="ARBA" id="ARBA00004496"/>
    </source>
</evidence>
<keyword evidence="9" id="KW-0687">Ribonucleoprotein</keyword>
<dbReference type="PANTHER" id="PTHR10701:SF0">
    <property type="entry name" value="SMALL NUCLEAR RIBONUCLEOPROTEIN-ASSOCIATED PROTEIN B"/>
    <property type="match status" value="1"/>
</dbReference>
<keyword evidence="4" id="KW-0963">Cytoplasm</keyword>
<keyword evidence="7" id="KW-0508">mRNA splicing</keyword>
<accession>A0ABR1F4Q5</accession>
<dbReference type="PROSITE" id="PS52002">
    <property type="entry name" value="SM"/>
    <property type="match status" value="1"/>
</dbReference>
<dbReference type="SUPFAM" id="SSF50182">
    <property type="entry name" value="Sm-like ribonucleoproteins"/>
    <property type="match status" value="1"/>
</dbReference>
<dbReference type="SMART" id="SM00651">
    <property type="entry name" value="Sm"/>
    <property type="match status" value="1"/>
</dbReference>
<name>A0ABR1F4Q5_9ASCO</name>
<sequence>MASKRAKMSDLINYRMRVVMEDGRQLTGQMLAFDKFMNIVLADCEEFRLTRRAASAKRQAAKAGTSTAATSETIEEKRTLGLVILRGENIVSVSIEAPPPSDEMPRLGVIPPGAGVARAVGRGLGGFVPGMGF</sequence>
<gene>
    <name evidence="12" type="ORF">BZA70DRAFT_280077</name>
</gene>
<evidence type="ECO:0000256" key="7">
    <source>
        <dbReference type="ARBA" id="ARBA00023187"/>
    </source>
</evidence>
<protein>
    <recommendedName>
        <fullName evidence="10">Sm protein B</fullName>
    </recommendedName>
</protein>